<feature type="transmembrane region" description="Helical" evidence="1">
    <location>
        <begin position="33"/>
        <end position="53"/>
    </location>
</feature>
<dbReference type="Proteomes" id="UP000628017">
    <property type="component" value="Unassembled WGS sequence"/>
</dbReference>
<reference evidence="2" key="2">
    <citation type="submission" date="2020-09" db="EMBL/GenBank/DDBJ databases">
        <authorList>
            <person name="Sun Q."/>
            <person name="Zhou Y."/>
        </authorList>
    </citation>
    <scope>NUCLEOTIDE SEQUENCE</scope>
    <source>
        <strain evidence="2">CGMCC 1.15880</strain>
    </source>
</reference>
<comment type="caution">
    <text evidence="2">The sequence shown here is derived from an EMBL/GenBank/DDBJ whole genome shotgun (WGS) entry which is preliminary data.</text>
</comment>
<evidence type="ECO:0008006" key="4">
    <source>
        <dbReference type="Google" id="ProtNLM"/>
    </source>
</evidence>
<proteinExistence type="predicted"/>
<keyword evidence="1" id="KW-1133">Transmembrane helix</keyword>
<evidence type="ECO:0000313" key="2">
    <source>
        <dbReference type="EMBL" id="GGA32423.1"/>
    </source>
</evidence>
<keyword evidence="1" id="KW-0812">Transmembrane</keyword>
<evidence type="ECO:0000256" key="1">
    <source>
        <dbReference type="SAM" id="Phobius"/>
    </source>
</evidence>
<organism evidence="2 3">
    <name type="scientific">Neptunicoccus cionae</name>
    <dbReference type="NCBI Taxonomy" id="2035344"/>
    <lineage>
        <taxon>Bacteria</taxon>
        <taxon>Pseudomonadati</taxon>
        <taxon>Pseudomonadota</taxon>
        <taxon>Alphaproteobacteria</taxon>
        <taxon>Rhodobacterales</taxon>
        <taxon>Paracoccaceae</taxon>
        <taxon>Neptunicoccus</taxon>
    </lineage>
</organism>
<name>A0A916R409_9RHOB</name>
<protein>
    <recommendedName>
        <fullName evidence="4">Apolipoprotein acyltransferase</fullName>
    </recommendedName>
</protein>
<gene>
    <name evidence="2" type="ORF">GCM10011498_37020</name>
</gene>
<accession>A0A916R409</accession>
<dbReference type="AlphaFoldDB" id="A0A916R409"/>
<keyword evidence="3" id="KW-1185">Reference proteome</keyword>
<sequence length="54" mass="5826">MMTIIAAFAGAIWGAYLAKKRGGNKKDIAQYAVSSAMVFGLFAMVVSIILLRFI</sequence>
<keyword evidence="1" id="KW-0472">Membrane</keyword>
<evidence type="ECO:0000313" key="3">
    <source>
        <dbReference type="Proteomes" id="UP000628017"/>
    </source>
</evidence>
<reference evidence="2" key="1">
    <citation type="journal article" date="2014" name="Int. J. Syst. Evol. Microbiol.">
        <title>Complete genome sequence of Corynebacterium casei LMG S-19264T (=DSM 44701T), isolated from a smear-ripened cheese.</title>
        <authorList>
            <consortium name="US DOE Joint Genome Institute (JGI-PGF)"/>
            <person name="Walter F."/>
            <person name="Albersmeier A."/>
            <person name="Kalinowski J."/>
            <person name="Ruckert C."/>
        </authorList>
    </citation>
    <scope>NUCLEOTIDE SEQUENCE</scope>
    <source>
        <strain evidence="2">CGMCC 1.15880</strain>
    </source>
</reference>
<dbReference type="EMBL" id="BMKA01000009">
    <property type="protein sequence ID" value="GGA32423.1"/>
    <property type="molecule type" value="Genomic_DNA"/>
</dbReference>